<protein>
    <submittedName>
        <fullName evidence="1">Uncharacterized protein</fullName>
    </submittedName>
</protein>
<accession>A0A699WCC7</accession>
<dbReference type="AlphaFoldDB" id="A0A699WCC7"/>
<comment type="caution">
    <text evidence="1">The sequence shown here is derived from an EMBL/GenBank/DDBJ whole genome shotgun (WGS) entry which is preliminary data.</text>
</comment>
<proteinExistence type="predicted"/>
<dbReference type="EMBL" id="BKCJ011625676">
    <property type="protein sequence ID" value="GFD44573.1"/>
    <property type="molecule type" value="Genomic_DNA"/>
</dbReference>
<organism evidence="1">
    <name type="scientific">Tanacetum cinerariifolium</name>
    <name type="common">Dalmatian daisy</name>
    <name type="synonym">Chrysanthemum cinerariifolium</name>
    <dbReference type="NCBI Taxonomy" id="118510"/>
    <lineage>
        <taxon>Eukaryota</taxon>
        <taxon>Viridiplantae</taxon>
        <taxon>Streptophyta</taxon>
        <taxon>Embryophyta</taxon>
        <taxon>Tracheophyta</taxon>
        <taxon>Spermatophyta</taxon>
        <taxon>Magnoliopsida</taxon>
        <taxon>eudicotyledons</taxon>
        <taxon>Gunneridae</taxon>
        <taxon>Pentapetalae</taxon>
        <taxon>asterids</taxon>
        <taxon>campanulids</taxon>
        <taxon>Asterales</taxon>
        <taxon>Asteraceae</taxon>
        <taxon>Asteroideae</taxon>
        <taxon>Anthemideae</taxon>
        <taxon>Anthemidinae</taxon>
        <taxon>Tanacetum</taxon>
    </lineage>
</organism>
<name>A0A699WCC7_TANCI</name>
<feature type="non-terminal residue" evidence="1">
    <location>
        <position position="1"/>
    </location>
</feature>
<sequence length="67" mass="7177">GGGSEGHCGGGGCHGGACHGGVAWCLWVVNWIDRVTRSKFGIRRKTRRKNFPAAAAGRKWQPAGGWW</sequence>
<gene>
    <name evidence="1" type="ORF">Tci_916542</name>
</gene>
<evidence type="ECO:0000313" key="1">
    <source>
        <dbReference type="EMBL" id="GFD44573.1"/>
    </source>
</evidence>
<reference evidence="1" key="1">
    <citation type="journal article" date="2019" name="Sci. Rep.">
        <title>Draft genome of Tanacetum cinerariifolium, the natural source of mosquito coil.</title>
        <authorList>
            <person name="Yamashiro T."/>
            <person name="Shiraishi A."/>
            <person name="Satake H."/>
            <person name="Nakayama K."/>
        </authorList>
    </citation>
    <scope>NUCLEOTIDE SEQUENCE</scope>
</reference>